<accession>A0A379EXZ8</accession>
<name>A0A379EXZ8_9BACT</name>
<sequence>MKLTKIYQTLEHRNNNEEIENHGPYFCSLFYENKKIKTGAKTPWLGEGYYFWDTRLENAKWWGETIYKSKGYVICQTLYDAHSPLLYDLLGDLKSFDEFVSLAEEIKKKNKKKKVSFSFVLQYLKKLPDFNYSAIRVLAVPNSFNSTTICFPKSGIYLAQIGKVQICFFDKRLLKQNFRVVETHPCSINITI</sequence>
<gene>
    <name evidence="1" type="ORF">BC673_10716</name>
    <name evidence="2" type="ORF">NCTC13043_00122</name>
</gene>
<dbReference type="RefSeq" id="WP_112316951.1">
    <property type="nucleotide sequence ID" value="NZ_CALBEW010000046.1"/>
</dbReference>
<organism evidence="2 4">
    <name type="scientific">Prevotella pallens</name>
    <dbReference type="NCBI Taxonomy" id="60133"/>
    <lineage>
        <taxon>Bacteria</taxon>
        <taxon>Pseudomonadati</taxon>
        <taxon>Bacteroidota</taxon>
        <taxon>Bacteroidia</taxon>
        <taxon>Bacteroidales</taxon>
        <taxon>Prevotellaceae</taxon>
        <taxon>Prevotella</taxon>
    </lineage>
</organism>
<evidence type="ECO:0000313" key="2">
    <source>
        <dbReference type="EMBL" id="SUC11279.1"/>
    </source>
</evidence>
<reference evidence="2 4" key="2">
    <citation type="submission" date="2018-06" db="EMBL/GenBank/DDBJ databases">
        <authorList>
            <consortium name="Pathogen Informatics"/>
            <person name="Doyle S."/>
        </authorList>
    </citation>
    <scope>NUCLEOTIDE SEQUENCE [LARGE SCALE GENOMIC DNA]</scope>
    <source>
        <strain evidence="2 4">NCTC13043</strain>
    </source>
</reference>
<keyword evidence="3" id="KW-1185">Reference proteome</keyword>
<dbReference type="AlphaFoldDB" id="A0A379EXZ8"/>
<evidence type="ECO:0008006" key="5">
    <source>
        <dbReference type="Google" id="ProtNLM"/>
    </source>
</evidence>
<protein>
    <recommendedName>
        <fullName evidence="5">RES domain</fullName>
    </recommendedName>
</protein>
<dbReference type="OrthoDB" id="1100007at2"/>
<dbReference type="GeneID" id="78569870"/>
<reference evidence="1 3" key="1">
    <citation type="submission" date="2018-06" db="EMBL/GenBank/DDBJ databases">
        <title>Genomic Encyclopedia of Archaeal and Bacterial Type Strains, Phase II (KMG-II): from individual species to whole genera.</title>
        <authorList>
            <person name="Goeker M."/>
        </authorList>
    </citation>
    <scope>NUCLEOTIDE SEQUENCE [LARGE SCALE GENOMIC DNA]</scope>
    <source>
        <strain evidence="1 3">DSM 18710</strain>
    </source>
</reference>
<dbReference type="Proteomes" id="UP000254235">
    <property type="component" value="Unassembled WGS sequence"/>
</dbReference>
<proteinExistence type="predicted"/>
<dbReference type="EMBL" id="UGTP01000001">
    <property type="protein sequence ID" value="SUC11279.1"/>
    <property type="molecule type" value="Genomic_DNA"/>
</dbReference>
<dbReference type="Proteomes" id="UP000249852">
    <property type="component" value="Unassembled WGS sequence"/>
</dbReference>
<evidence type="ECO:0000313" key="1">
    <source>
        <dbReference type="EMBL" id="RAS46050.1"/>
    </source>
</evidence>
<evidence type="ECO:0000313" key="3">
    <source>
        <dbReference type="Proteomes" id="UP000249852"/>
    </source>
</evidence>
<dbReference type="EMBL" id="QLTQ01000007">
    <property type="protein sequence ID" value="RAS46050.1"/>
    <property type="molecule type" value="Genomic_DNA"/>
</dbReference>
<evidence type="ECO:0000313" key="4">
    <source>
        <dbReference type="Proteomes" id="UP000254235"/>
    </source>
</evidence>